<evidence type="ECO:0000259" key="1">
    <source>
        <dbReference type="Pfam" id="PF01656"/>
    </source>
</evidence>
<gene>
    <name evidence="2" type="ORF">SAMN05216388_1004172</name>
</gene>
<dbReference type="InterPro" id="IPR002586">
    <property type="entry name" value="CobQ/CobB/MinD/ParA_Nub-bd_dom"/>
</dbReference>
<feature type="domain" description="CobQ/CobB/MinD/ParA nucleotide binding" evidence="1">
    <location>
        <begin position="3"/>
        <end position="195"/>
    </location>
</feature>
<dbReference type="Pfam" id="PF01656">
    <property type="entry name" value="CbiA"/>
    <property type="match status" value="1"/>
</dbReference>
<accession>A0A1H8IHN5</accession>
<dbReference type="GO" id="GO:0009898">
    <property type="term" value="C:cytoplasmic side of plasma membrane"/>
    <property type="evidence" value="ECO:0007669"/>
    <property type="project" value="TreeGrafter"/>
</dbReference>
<dbReference type="InterPro" id="IPR050625">
    <property type="entry name" value="ParA/MinD_ATPase"/>
</dbReference>
<sequence>MILAVTGGKGGVGKSTVAYNLAAALDAVVVDADLGMADLPAARGPDLHDVLAGRADPVEAVREDGPVAILPCGRSLAGARAAEPTRLVSAVESAAAEYGRVVVDCPAGLGGDVGLGLCVAEACVLVTTPAEPAVADAVRARALARELDAGLARIVLNRATDRTTADALARELGAPVTAIPDSAALADAQDRGQPVVEAAPESTAAARIEALAEGVRTTVRSATNPGT</sequence>
<dbReference type="Proteomes" id="UP000198775">
    <property type="component" value="Unassembled WGS sequence"/>
</dbReference>
<reference evidence="3" key="1">
    <citation type="submission" date="2016-10" db="EMBL/GenBank/DDBJ databases">
        <authorList>
            <person name="Varghese N."/>
            <person name="Submissions S."/>
        </authorList>
    </citation>
    <scope>NUCLEOTIDE SEQUENCE [LARGE SCALE GENOMIC DNA]</scope>
    <source>
        <strain evidence="3">IBRC-M 10043</strain>
    </source>
</reference>
<dbReference type="EMBL" id="FOCX01000004">
    <property type="protein sequence ID" value="SEN68034.1"/>
    <property type="molecule type" value="Genomic_DNA"/>
</dbReference>
<evidence type="ECO:0000313" key="2">
    <source>
        <dbReference type="EMBL" id="SEN68034.1"/>
    </source>
</evidence>
<dbReference type="InterPro" id="IPR027417">
    <property type="entry name" value="P-loop_NTPase"/>
</dbReference>
<evidence type="ECO:0000313" key="3">
    <source>
        <dbReference type="Proteomes" id="UP000198775"/>
    </source>
</evidence>
<dbReference type="RefSeq" id="WP_092658634.1">
    <property type="nucleotide sequence ID" value="NZ_FOCX01000004.1"/>
</dbReference>
<dbReference type="AlphaFoldDB" id="A0A1H8IHN5"/>
<organism evidence="2 3">
    <name type="scientific">Halorientalis persicus</name>
    <dbReference type="NCBI Taxonomy" id="1367881"/>
    <lineage>
        <taxon>Archaea</taxon>
        <taxon>Methanobacteriati</taxon>
        <taxon>Methanobacteriota</taxon>
        <taxon>Stenosarchaea group</taxon>
        <taxon>Halobacteria</taxon>
        <taxon>Halobacteriales</taxon>
        <taxon>Haloarculaceae</taxon>
        <taxon>Halorientalis</taxon>
    </lineage>
</organism>
<dbReference type="Gene3D" id="3.40.50.300">
    <property type="entry name" value="P-loop containing nucleotide triphosphate hydrolases"/>
    <property type="match status" value="1"/>
</dbReference>
<dbReference type="OrthoDB" id="204933at2157"/>
<proteinExistence type="predicted"/>
<dbReference type="PANTHER" id="PTHR43384">
    <property type="entry name" value="SEPTUM SITE-DETERMINING PROTEIN MIND HOMOLOG, CHLOROPLASTIC-RELATED"/>
    <property type="match status" value="1"/>
</dbReference>
<dbReference type="GO" id="GO:0051782">
    <property type="term" value="P:negative regulation of cell division"/>
    <property type="evidence" value="ECO:0007669"/>
    <property type="project" value="TreeGrafter"/>
</dbReference>
<dbReference type="PANTHER" id="PTHR43384:SF10">
    <property type="entry name" value="ATPASE INVOLVED IN CHROMOSOME PARTITIONING, PARA_MIND FAMILY"/>
    <property type="match status" value="1"/>
</dbReference>
<dbReference type="GO" id="GO:0005524">
    <property type="term" value="F:ATP binding"/>
    <property type="evidence" value="ECO:0007669"/>
    <property type="project" value="TreeGrafter"/>
</dbReference>
<keyword evidence="3" id="KW-1185">Reference proteome</keyword>
<dbReference type="SUPFAM" id="SSF52540">
    <property type="entry name" value="P-loop containing nucleoside triphosphate hydrolases"/>
    <property type="match status" value="1"/>
</dbReference>
<protein>
    <submittedName>
        <fullName evidence="2">Septum site-determining protein MinD</fullName>
    </submittedName>
</protein>
<dbReference type="GO" id="GO:0016887">
    <property type="term" value="F:ATP hydrolysis activity"/>
    <property type="evidence" value="ECO:0007669"/>
    <property type="project" value="TreeGrafter"/>
</dbReference>
<dbReference type="GO" id="GO:0005829">
    <property type="term" value="C:cytosol"/>
    <property type="evidence" value="ECO:0007669"/>
    <property type="project" value="TreeGrafter"/>
</dbReference>
<name>A0A1H8IHN5_9EURY</name>